<evidence type="ECO:0000256" key="1">
    <source>
        <dbReference type="ARBA" id="ARBA00023121"/>
    </source>
</evidence>
<name>A0A936ZRH2_9BURK</name>
<protein>
    <submittedName>
        <fullName evidence="3">Acyl-CoA-binding protein</fullName>
    </submittedName>
</protein>
<dbReference type="RefSeq" id="WP_201685343.1">
    <property type="nucleotide sequence ID" value="NZ_JAEQNA010000007.1"/>
</dbReference>
<evidence type="ECO:0000313" key="4">
    <source>
        <dbReference type="Proteomes" id="UP000613011"/>
    </source>
</evidence>
<dbReference type="GO" id="GO:0006631">
    <property type="term" value="P:fatty acid metabolic process"/>
    <property type="evidence" value="ECO:0007669"/>
    <property type="project" value="TreeGrafter"/>
</dbReference>
<dbReference type="AlphaFoldDB" id="A0A936ZRH2"/>
<dbReference type="GO" id="GO:0000062">
    <property type="term" value="F:fatty-acyl-CoA binding"/>
    <property type="evidence" value="ECO:0007669"/>
    <property type="project" value="InterPro"/>
</dbReference>
<evidence type="ECO:0000259" key="2">
    <source>
        <dbReference type="PROSITE" id="PS51228"/>
    </source>
</evidence>
<dbReference type="InterPro" id="IPR035984">
    <property type="entry name" value="Acyl-CoA-binding_sf"/>
</dbReference>
<accession>A0A936ZRH2</accession>
<dbReference type="Pfam" id="PF00887">
    <property type="entry name" value="ACBP"/>
    <property type="match status" value="1"/>
</dbReference>
<evidence type="ECO:0000313" key="3">
    <source>
        <dbReference type="EMBL" id="MBL0422275.1"/>
    </source>
</evidence>
<comment type="caution">
    <text evidence="3">The sequence shown here is derived from an EMBL/GenBank/DDBJ whole genome shotgun (WGS) entry which is preliminary data.</text>
</comment>
<keyword evidence="4" id="KW-1185">Reference proteome</keyword>
<dbReference type="EMBL" id="JAEQNA010000007">
    <property type="protein sequence ID" value="MBL0422275.1"/>
    <property type="molecule type" value="Genomic_DNA"/>
</dbReference>
<sequence length="84" mass="9410">MSDLSSEFDQAVVRSRQLSARPDNATLLKIYGLYKQATLGDVDQPKPGMGDLVGRAKWDAWSTLRGTPPEEAKRRYVELIDSLE</sequence>
<dbReference type="PANTHER" id="PTHR23310:SF62">
    <property type="entry name" value="ACYL-COA BINDING PROTEIN 1, ISOFORM A"/>
    <property type="match status" value="1"/>
</dbReference>
<dbReference type="PRINTS" id="PR00689">
    <property type="entry name" value="ACOABINDINGP"/>
</dbReference>
<proteinExistence type="predicted"/>
<gene>
    <name evidence="3" type="ORF">JI739_18145</name>
</gene>
<feature type="domain" description="ACB" evidence="2">
    <location>
        <begin position="4"/>
        <end position="84"/>
    </location>
</feature>
<reference evidence="3" key="1">
    <citation type="submission" date="2021-01" db="EMBL/GenBank/DDBJ databases">
        <title>Ramlibacter sp. strain AW1 16S ribosomal RNA gene Genome sequencing and assembly.</title>
        <authorList>
            <person name="Kang M."/>
        </authorList>
    </citation>
    <scope>NUCLEOTIDE SEQUENCE</scope>
    <source>
        <strain evidence="3">AW1</strain>
    </source>
</reference>
<dbReference type="Gene3D" id="1.20.80.10">
    <property type="match status" value="1"/>
</dbReference>
<keyword evidence="1" id="KW-0446">Lipid-binding</keyword>
<dbReference type="InterPro" id="IPR014352">
    <property type="entry name" value="FERM/acyl-CoA-bd_prot_sf"/>
</dbReference>
<dbReference type="PROSITE" id="PS51228">
    <property type="entry name" value="ACB_2"/>
    <property type="match status" value="1"/>
</dbReference>
<dbReference type="SUPFAM" id="SSF47027">
    <property type="entry name" value="Acyl-CoA binding protein"/>
    <property type="match status" value="1"/>
</dbReference>
<dbReference type="InterPro" id="IPR000582">
    <property type="entry name" value="Acyl-CoA-binding_protein"/>
</dbReference>
<dbReference type="Proteomes" id="UP000613011">
    <property type="component" value="Unassembled WGS sequence"/>
</dbReference>
<dbReference type="PANTHER" id="PTHR23310">
    <property type="entry name" value="ACYL-COA-BINDING PROTEIN, ACBP"/>
    <property type="match status" value="1"/>
</dbReference>
<organism evidence="3 4">
    <name type="scientific">Ramlibacter aurantiacus</name>
    <dbReference type="NCBI Taxonomy" id="2801330"/>
    <lineage>
        <taxon>Bacteria</taxon>
        <taxon>Pseudomonadati</taxon>
        <taxon>Pseudomonadota</taxon>
        <taxon>Betaproteobacteria</taxon>
        <taxon>Burkholderiales</taxon>
        <taxon>Comamonadaceae</taxon>
        <taxon>Ramlibacter</taxon>
    </lineage>
</organism>